<dbReference type="InterPro" id="IPR011008">
    <property type="entry name" value="Dimeric_a/b-barrel"/>
</dbReference>
<dbReference type="RefSeq" id="WP_107978625.1">
    <property type="nucleotide sequence ID" value="NZ_BMEZ01000035.1"/>
</dbReference>
<protein>
    <submittedName>
        <fullName evidence="2">NIPSNAP protein</fullName>
    </submittedName>
</protein>
<comment type="caution">
    <text evidence="2">The sequence shown here is derived from an EMBL/GenBank/DDBJ whole genome shotgun (WGS) entry which is preliminary data.</text>
</comment>
<dbReference type="SUPFAM" id="SSF54909">
    <property type="entry name" value="Dimeric alpha+beta barrel"/>
    <property type="match status" value="1"/>
</dbReference>
<dbReference type="Gene3D" id="3.30.70.100">
    <property type="match status" value="1"/>
</dbReference>
<dbReference type="AlphaFoldDB" id="A0A2T6A7Q5"/>
<dbReference type="Proteomes" id="UP000244069">
    <property type="component" value="Unassembled WGS sequence"/>
</dbReference>
<evidence type="ECO:0000313" key="3">
    <source>
        <dbReference type="Proteomes" id="UP000244069"/>
    </source>
</evidence>
<reference evidence="2 3" key="1">
    <citation type="submission" date="2018-04" db="EMBL/GenBank/DDBJ databases">
        <title>Genomic Encyclopedia of Archaeal and Bacterial Type Strains, Phase II (KMG-II): from individual species to whole genera.</title>
        <authorList>
            <person name="Goeker M."/>
        </authorList>
    </citation>
    <scope>NUCLEOTIDE SEQUENCE [LARGE SCALE GENOMIC DNA]</scope>
    <source>
        <strain evidence="2 3">DSM 29329</strain>
    </source>
</reference>
<accession>A0A2T6A7Q5</accession>
<dbReference type="EMBL" id="QBKN01000036">
    <property type="protein sequence ID" value="PTX39792.1"/>
    <property type="molecule type" value="Genomic_DNA"/>
</dbReference>
<evidence type="ECO:0000313" key="2">
    <source>
        <dbReference type="EMBL" id="PTX39792.1"/>
    </source>
</evidence>
<proteinExistence type="predicted"/>
<dbReference type="InterPro" id="IPR012577">
    <property type="entry name" value="NIPSNAP"/>
</dbReference>
<gene>
    <name evidence="2" type="ORF">C8N44_13635</name>
</gene>
<feature type="domain" description="NIPSNAP" evidence="1">
    <location>
        <begin position="6"/>
        <end position="106"/>
    </location>
</feature>
<organism evidence="2 3">
    <name type="scientific">Allosediminivita pacifica</name>
    <dbReference type="NCBI Taxonomy" id="1267769"/>
    <lineage>
        <taxon>Bacteria</taxon>
        <taxon>Pseudomonadati</taxon>
        <taxon>Pseudomonadota</taxon>
        <taxon>Alphaproteobacteria</taxon>
        <taxon>Rhodobacterales</taxon>
        <taxon>Paracoccaceae</taxon>
        <taxon>Allosediminivita</taxon>
    </lineage>
</organism>
<sequence>MYVERCTYHCLPDRLPALLDRFRNDTLRLFEKHDFRPLGFFVTEFGQNRPELVYLLAWDSLDQRMAAWQAFRADPEWTVARKKSEEDGFLVDAMSNDILIPTDFSPIR</sequence>
<dbReference type="Pfam" id="PF07978">
    <property type="entry name" value="NIPSNAP"/>
    <property type="match status" value="1"/>
</dbReference>
<keyword evidence="3" id="KW-1185">Reference proteome</keyword>
<dbReference type="OrthoDB" id="4124121at2"/>
<name>A0A2T6A7Q5_9RHOB</name>
<evidence type="ECO:0000259" key="1">
    <source>
        <dbReference type="Pfam" id="PF07978"/>
    </source>
</evidence>